<evidence type="ECO:0000313" key="4">
    <source>
        <dbReference type="Proteomes" id="UP000683360"/>
    </source>
</evidence>
<accession>A0A8S3QSB5</accession>
<evidence type="ECO:0000256" key="1">
    <source>
        <dbReference type="ARBA" id="ARBA00022737"/>
    </source>
</evidence>
<sequence length="643" mass="74667">MTFCVRQKNLTNWEEHLPVRWVVLEKEIYRKKSEADILYTEARGETLACENKKVILYTEAQGLANECSFPRVQQETSELDSFLKYEHEIGNIIFFKEVREYIVLDPEWLVDVFRCFVSHDYNGEALGMPEWAVLDETGKLEDNLIEKLFKKVPSLILTKHKQYLLELMEEFGIIVKPKNDDFRNDIYMPCMIKPRPFQEILRKVYDETIYCKMSSCYVKNRLIDLVDSIKQRYRINVIYEIRFKCPGGSFLDNEGIGYDEAMRKVEYRCTDHEEMHSSRDIYRSWFKRMLQIVCIAGSLNGIAAQEGHAANLFKELDYSILESPNLQHVGICKICKNCPNMKVSIVIRCSNCASMSVYKCYDCNLVLCEDCSRRHCNENKYQSHSMQLISDSFILNHKFCVENEIISDIKYLPSRELILAFYITPNIMILSVSGKQRHVVHLEDYPRMMHLVDKNNVAVSLQNKNVNIVGIQKRVVPYVENIAINYKVDSFIYIENRFFIGDEFGIVVLDMSGSVQRHIPLSFTPCDMCYDVDSQHIYCIESENSQLICIARDGTIVFTYTDPSMTNINDVTMDNEGNVLVLCRKKDDNSGYVLKVDSSGKKSEVVITNINTSPFDSRICYDHLTNSVVIGVRDTVYNYKRKA</sequence>
<name>A0A8S3QSB5_MYTED</name>
<dbReference type="OrthoDB" id="6081500at2759"/>
<dbReference type="Gene3D" id="2.120.10.30">
    <property type="entry name" value="TolB, C-terminal domain"/>
    <property type="match status" value="1"/>
</dbReference>
<dbReference type="Pfam" id="PF16095">
    <property type="entry name" value="COR-A"/>
    <property type="match status" value="1"/>
</dbReference>
<dbReference type="AlphaFoldDB" id="A0A8S3QSB5"/>
<protein>
    <recommendedName>
        <fullName evidence="2">COR domain-containing protein</fullName>
    </recommendedName>
</protein>
<keyword evidence="4" id="KW-1185">Reference proteome</keyword>
<reference evidence="3" key="1">
    <citation type="submission" date="2021-03" db="EMBL/GenBank/DDBJ databases">
        <authorList>
            <person name="Bekaert M."/>
        </authorList>
    </citation>
    <scope>NUCLEOTIDE SEQUENCE</scope>
</reference>
<dbReference type="EMBL" id="CAJPWZ010000661">
    <property type="protein sequence ID" value="CAG2198041.1"/>
    <property type="molecule type" value="Genomic_DNA"/>
</dbReference>
<comment type="caution">
    <text evidence="3">The sequence shown here is derived from an EMBL/GenBank/DDBJ whole genome shotgun (WGS) entry which is preliminary data.</text>
</comment>
<organism evidence="3 4">
    <name type="scientific">Mytilus edulis</name>
    <name type="common">Blue mussel</name>
    <dbReference type="NCBI Taxonomy" id="6550"/>
    <lineage>
        <taxon>Eukaryota</taxon>
        <taxon>Metazoa</taxon>
        <taxon>Spiralia</taxon>
        <taxon>Lophotrochozoa</taxon>
        <taxon>Mollusca</taxon>
        <taxon>Bivalvia</taxon>
        <taxon>Autobranchia</taxon>
        <taxon>Pteriomorphia</taxon>
        <taxon>Mytilida</taxon>
        <taxon>Mytiloidea</taxon>
        <taxon>Mytilidae</taxon>
        <taxon>Mytilinae</taxon>
        <taxon>Mytilus</taxon>
    </lineage>
</organism>
<dbReference type="SUPFAM" id="SSF63829">
    <property type="entry name" value="Calcium-dependent phosphotriesterase"/>
    <property type="match status" value="1"/>
</dbReference>
<keyword evidence="1" id="KW-0677">Repeat</keyword>
<evidence type="ECO:0000259" key="2">
    <source>
        <dbReference type="Pfam" id="PF16095"/>
    </source>
</evidence>
<proteinExistence type="predicted"/>
<evidence type="ECO:0000313" key="3">
    <source>
        <dbReference type="EMBL" id="CAG2198041.1"/>
    </source>
</evidence>
<dbReference type="InterPro" id="IPR032171">
    <property type="entry name" value="COR-A"/>
</dbReference>
<dbReference type="InterPro" id="IPR011042">
    <property type="entry name" value="6-blade_b-propeller_TolB-like"/>
</dbReference>
<feature type="domain" description="COR" evidence="2">
    <location>
        <begin position="50"/>
        <end position="179"/>
    </location>
</feature>
<dbReference type="CDD" id="cd19757">
    <property type="entry name" value="Bbox1"/>
    <property type="match status" value="1"/>
</dbReference>
<dbReference type="Proteomes" id="UP000683360">
    <property type="component" value="Unassembled WGS sequence"/>
</dbReference>
<gene>
    <name evidence="3" type="ORF">MEDL_12826</name>
</gene>